<dbReference type="GO" id="GO:0016787">
    <property type="term" value="F:hydrolase activity"/>
    <property type="evidence" value="ECO:0007669"/>
    <property type="project" value="UniProtKB-KW"/>
</dbReference>
<reference evidence="2 3" key="1">
    <citation type="submission" date="2017-12" db="EMBL/GenBank/DDBJ databases">
        <authorList>
            <person name="Hurst M.R.H."/>
        </authorList>
    </citation>
    <scope>NUCLEOTIDE SEQUENCE [LARGE SCALE GENOMIC DNA]</scope>
    <source>
        <strain evidence="2 3">BM15</strain>
    </source>
</reference>
<dbReference type="EMBL" id="CP025408">
    <property type="protein sequence ID" value="AUH32040.1"/>
    <property type="molecule type" value="Genomic_DNA"/>
</dbReference>
<evidence type="ECO:0000259" key="1">
    <source>
        <dbReference type="Pfam" id="PF12146"/>
    </source>
</evidence>
<name>A0A2K9EAX8_9RHOB</name>
<dbReference type="SUPFAM" id="SSF53474">
    <property type="entry name" value="alpha/beta-Hydrolases"/>
    <property type="match status" value="1"/>
</dbReference>
<evidence type="ECO:0000313" key="2">
    <source>
        <dbReference type="EMBL" id="AUH32040.1"/>
    </source>
</evidence>
<evidence type="ECO:0000313" key="3">
    <source>
        <dbReference type="Proteomes" id="UP000233742"/>
    </source>
</evidence>
<gene>
    <name evidence="2" type="ORF">CUV01_00260</name>
</gene>
<sequence>MRVLPAILLLSVIAALVVWLFAPREEARLLPVRIDDLPEDLDAWLTTREAGIAPDLAARIDWAGQAGQQTDLAIVYLHGFSASPAELRPVPEQLATAFGANLYVARLTGHGLGGQAMAQASVADWWRDTSEAVAIGQRLGKRLIVIGTSTGATLAAEAARDPVLGRGIDAVAMISPNFGLQNPAAGMLRWPLARWWVPLIAGRTRCFEPLNAEHQAAWTTCYPTVATLPMAALVGHSVKGHYAQARQPALFIWAETDTVIDPAAARTVSGGWGGPVSVETVQPGPDDDPSHHVIAGEILSPGLTPDVIRIIGDWIGQTVR</sequence>
<dbReference type="OrthoDB" id="5416147at2"/>
<keyword evidence="2" id="KW-0378">Hydrolase</keyword>
<protein>
    <submittedName>
        <fullName evidence="2">Alpha/beta hydrolase</fullName>
    </submittedName>
</protein>
<proteinExistence type="predicted"/>
<dbReference type="KEGG" id="paro:CUV01_00260"/>
<dbReference type="InterPro" id="IPR029058">
    <property type="entry name" value="AB_hydrolase_fold"/>
</dbReference>
<keyword evidence="3" id="KW-1185">Reference proteome</keyword>
<dbReference type="InterPro" id="IPR022742">
    <property type="entry name" value="Hydrolase_4"/>
</dbReference>
<accession>A0A2K9EAX8</accession>
<dbReference type="AlphaFoldDB" id="A0A2K9EAX8"/>
<dbReference type="Pfam" id="PF12146">
    <property type="entry name" value="Hydrolase_4"/>
    <property type="match status" value="1"/>
</dbReference>
<dbReference type="RefSeq" id="WP_101458719.1">
    <property type="nucleotide sequence ID" value="NZ_CP025408.1"/>
</dbReference>
<organism evidence="2 3">
    <name type="scientific">Paracoccus tegillarcae</name>
    <dbReference type="NCBI Taxonomy" id="1529068"/>
    <lineage>
        <taxon>Bacteria</taxon>
        <taxon>Pseudomonadati</taxon>
        <taxon>Pseudomonadota</taxon>
        <taxon>Alphaproteobacteria</taxon>
        <taxon>Rhodobacterales</taxon>
        <taxon>Paracoccaceae</taxon>
        <taxon>Paracoccus</taxon>
    </lineage>
</organism>
<dbReference type="Gene3D" id="3.40.50.1820">
    <property type="entry name" value="alpha/beta hydrolase"/>
    <property type="match status" value="1"/>
</dbReference>
<feature type="domain" description="Serine aminopeptidase S33" evidence="1">
    <location>
        <begin position="69"/>
        <end position="267"/>
    </location>
</feature>
<dbReference type="Proteomes" id="UP000233742">
    <property type="component" value="Chromosome"/>
</dbReference>